<dbReference type="GO" id="GO:0006310">
    <property type="term" value="P:DNA recombination"/>
    <property type="evidence" value="ECO:0007669"/>
    <property type="project" value="UniProtKB-KW"/>
</dbReference>
<dbReference type="CDD" id="cd00799">
    <property type="entry name" value="INT_Cre_C"/>
    <property type="match status" value="1"/>
</dbReference>
<keyword evidence="1" id="KW-0229">DNA integration</keyword>
<dbReference type="InterPro" id="IPR002104">
    <property type="entry name" value="Integrase_catalytic"/>
</dbReference>
<name>A0A6V7FHY2_9XANT</name>
<geneLocation type="plasmid" evidence="7">
    <name>CFBP8129_p211</name>
</geneLocation>
<dbReference type="InterPro" id="IPR013762">
    <property type="entry name" value="Integrase-like_cat_sf"/>
</dbReference>
<dbReference type="InterPro" id="IPR052925">
    <property type="entry name" value="Phage_Integrase-like_Recomb"/>
</dbReference>
<dbReference type="EMBL" id="LR828254">
    <property type="protein sequence ID" value="CAD0362940.1"/>
    <property type="molecule type" value="Genomic_DNA"/>
</dbReference>
<dbReference type="PROSITE" id="PS51898">
    <property type="entry name" value="TYR_RECOMBINASE"/>
    <property type="match status" value="1"/>
</dbReference>
<feature type="domain" description="Core-binding (CB)" evidence="6">
    <location>
        <begin position="16"/>
        <end position="91"/>
    </location>
</feature>
<dbReference type="Gene3D" id="1.10.150.130">
    <property type="match status" value="1"/>
</dbReference>
<dbReference type="PANTHER" id="PTHR34605">
    <property type="entry name" value="PHAGE_INTEGRASE DOMAIN-CONTAINING PROTEIN"/>
    <property type="match status" value="1"/>
</dbReference>
<evidence type="ECO:0000256" key="1">
    <source>
        <dbReference type="ARBA" id="ARBA00022908"/>
    </source>
</evidence>
<evidence type="ECO:0000256" key="3">
    <source>
        <dbReference type="ARBA" id="ARBA00023172"/>
    </source>
</evidence>
<dbReference type="PANTHER" id="PTHR34605:SF4">
    <property type="entry name" value="DNA ADENINE METHYLTRANSFERASE"/>
    <property type="match status" value="1"/>
</dbReference>
<dbReference type="InterPro" id="IPR010998">
    <property type="entry name" value="Integrase_recombinase_N"/>
</dbReference>
<dbReference type="InterPro" id="IPR011010">
    <property type="entry name" value="DNA_brk_join_enz"/>
</dbReference>
<evidence type="ECO:0000259" key="5">
    <source>
        <dbReference type="PROSITE" id="PS51898"/>
    </source>
</evidence>
<dbReference type="Pfam" id="PF02899">
    <property type="entry name" value="Phage_int_SAM_1"/>
    <property type="match status" value="1"/>
</dbReference>
<dbReference type="SUPFAM" id="SSF56349">
    <property type="entry name" value="DNA breaking-rejoining enzymes"/>
    <property type="match status" value="1"/>
</dbReference>
<dbReference type="SUPFAM" id="SSF47823">
    <property type="entry name" value="lambda integrase-like, N-terminal domain"/>
    <property type="match status" value="1"/>
</dbReference>
<keyword evidence="3" id="KW-0233">DNA recombination</keyword>
<feature type="domain" description="Tyr recombinase" evidence="5">
    <location>
        <begin position="123"/>
        <end position="327"/>
    </location>
</feature>
<dbReference type="InterPro" id="IPR004107">
    <property type="entry name" value="Integrase_SAM-like_N"/>
</dbReference>
<evidence type="ECO:0000256" key="2">
    <source>
        <dbReference type="ARBA" id="ARBA00023125"/>
    </source>
</evidence>
<dbReference type="AlphaFoldDB" id="A0A6V7FHY2"/>
<dbReference type="GO" id="GO:0003677">
    <property type="term" value="F:DNA binding"/>
    <property type="evidence" value="ECO:0007669"/>
    <property type="project" value="UniProtKB-UniRule"/>
</dbReference>
<sequence length="443" mass="48754">MHHPVNAAAAGLGGGHAPVTELDRYLDAATRQNTVRSYASALRHFEVEWQGHLPATPDSVARYLAAYAQTLATSTLRHRLAAIASWHRDHGFVDPTRSPLVRKVLKGIKTLHPGQVKQAAPLQIRRLVELDDWLAAAIAAARARGDGAAALRHQRDRALVLLGFWRGFRGDELLRLDVAHLTLVPGQGMTCFLPRSKGDRQAAGVTYKVPALSRLCPVEATQVWLQAADLQEGPVFRAVSQWGQVSAEGLHPNSLVRLLRELLTSAGFADAGLHSSHSLRRGFASWANEQGWDMKALMEYVGWRDVQSAMRYLDGHDPFARDRIEASLPSPTVPVPAMALPAPEGKSALQLRLRMVLTPFARAGRGAAKARGRIEEICLAPFQAVRLNTASSEYRLTVPTDPDPDRDLDEILATLLDDMHRMADTHQCFLEASLNTDDGRHWD</sequence>
<dbReference type="GO" id="GO:0015074">
    <property type="term" value="P:DNA integration"/>
    <property type="evidence" value="ECO:0007669"/>
    <property type="project" value="UniProtKB-KW"/>
</dbReference>
<gene>
    <name evidence="7" type="ORF">CFBP8129_46570</name>
</gene>
<accession>A0A6V7FHY2</accession>
<dbReference type="PROSITE" id="PS51900">
    <property type="entry name" value="CB"/>
    <property type="match status" value="1"/>
</dbReference>
<proteinExistence type="predicted"/>
<dbReference type="EMBL" id="LR828254">
    <property type="protein sequence ID" value="CAD0362943.1"/>
    <property type="molecule type" value="Genomic_DNA"/>
</dbReference>
<organism evidence="7">
    <name type="scientific">Xanthomonas hortorum pv. gardneri</name>
    <dbReference type="NCBI Taxonomy" id="2754056"/>
    <lineage>
        <taxon>Bacteria</taxon>
        <taxon>Pseudomonadati</taxon>
        <taxon>Pseudomonadota</taxon>
        <taxon>Gammaproteobacteria</taxon>
        <taxon>Lysobacterales</taxon>
        <taxon>Lysobacteraceae</taxon>
        <taxon>Xanthomonas</taxon>
    </lineage>
</organism>
<evidence type="ECO:0000256" key="4">
    <source>
        <dbReference type="PROSITE-ProRule" id="PRU01248"/>
    </source>
</evidence>
<dbReference type="Gene3D" id="1.10.443.10">
    <property type="entry name" value="Intergrase catalytic core"/>
    <property type="match status" value="1"/>
</dbReference>
<evidence type="ECO:0000259" key="6">
    <source>
        <dbReference type="PROSITE" id="PS51900"/>
    </source>
</evidence>
<keyword evidence="7" id="KW-0614">Plasmid</keyword>
<reference evidence="7" key="1">
    <citation type="submission" date="2020-07" db="EMBL/GenBank/DDBJ databases">
        <authorList>
            <person name="Pothier F. J."/>
        </authorList>
    </citation>
    <scope>NUCLEOTIDE SEQUENCE [LARGE SCALE GENOMIC DNA]</scope>
    <source>
        <plasmid evidence="7">CFBP8129_p211</plasmid>
    </source>
</reference>
<keyword evidence="2 4" id="KW-0238">DNA-binding</keyword>
<protein>
    <submittedName>
        <fullName evidence="7">Integrase</fullName>
    </submittedName>
</protein>
<evidence type="ECO:0000313" key="7">
    <source>
        <dbReference type="EMBL" id="CAD0362940.1"/>
    </source>
</evidence>
<dbReference type="Pfam" id="PF00589">
    <property type="entry name" value="Phage_integrase"/>
    <property type="match status" value="1"/>
</dbReference>
<dbReference type="InterPro" id="IPR044068">
    <property type="entry name" value="CB"/>
</dbReference>